<dbReference type="OrthoDB" id="449345at2759"/>
<dbReference type="AlphaFoldDB" id="A0A3P7LHN8"/>
<proteinExistence type="predicted"/>
<accession>A0A3P7LHN8</accession>
<dbReference type="Proteomes" id="UP000281553">
    <property type="component" value="Unassembled WGS sequence"/>
</dbReference>
<name>A0A3P7LHN8_DIBLA</name>
<protein>
    <submittedName>
        <fullName evidence="5">Uncharacterized protein</fullName>
    </submittedName>
</protein>
<dbReference type="PANTHER" id="PTHR31817:SF0">
    <property type="entry name" value="CHROMOSOME UNDETERMINED SCAFFOLD_67, WHOLE GENOME SHOTGUN SEQUENCE"/>
    <property type="match status" value="1"/>
</dbReference>
<comment type="cofactor">
    <cofactor evidence="1">
        <name>Zn(2+)</name>
        <dbReference type="ChEBI" id="CHEBI:29105"/>
    </cofactor>
</comment>
<evidence type="ECO:0000256" key="4">
    <source>
        <dbReference type="ARBA" id="ARBA00023049"/>
    </source>
</evidence>
<sequence>MAEYLPFKELFEHLSKYVKDEEQCWKHCMRIKRCVRNQEECGGYGKDQRYFEGE</sequence>
<keyword evidence="6" id="KW-1185">Reference proteome</keyword>
<evidence type="ECO:0000313" key="6">
    <source>
        <dbReference type="Proteomes" id="UP000281553"/>
    </source>
</evidence>
<gene>
    <name evidence="5" type="ORF">DILT_LOCUS6024</name>
</gene>
<organism evidence="5 6">
    <name type="scientific">Dibothriocephalus latus</name>
    <name type="common">Fish tapeworm</name>
    <name type="synonym">Diphyllobothrium latum</name>
    <dbReference type="NCBI Taxonomy" id="60516"/>
    <lineage>
        <taxon>Eukaryota</taxon>
        <taxon>Metazoa</taxon>
        <taxon>Spiralia</taxon>
        <taxon>Lophotrochozoa</taxon>
        <taxon>Platyhelminthes</taxon>
        <taxon>Cestoda</taxon>
        <taxon>Eucestoda</taxon>
        <taxon>Diphyllobothriidea</taxon>
        <taxon>Diphyllobothriidae</taxon>
        <taxon>Dibothriocephalus</taxon>
    </lineage>
</organism>
<keyword evidence="4" id="KW-0482">Metalloprotease</keyword>
<evidence type="ECO:0000256" key="1">
    <source>
        <dbReference type="ARBA" id="ARBA00001947"/>
    </source>
</evidence>
<dbReference type="EMBL" id="UYRU01048640">
    <property type="protein sequence ID" value="VDN10193.1"/>
    <property type="molecule type" value="Genomic_DNA"/>
</dbReference>
<keyword evidence="3" id="KW-0378">Hydrolase</keyword>
<keyword evidence="2" id="KW-0645">Protease</keyword>
<dbReference type="InterPro" id="IPR012548">
    <property type="entry name" value="MATCAP"/>
</dbReference>
<evidence type="ECO:0000256" key="2">
    <source>
        <dbReference type="ARBA" id="ARBA00022670"/>
    </source>
</evidence>
<dbReference type="GO" id="GO:0008237">
    <property type="term" value="F:metallopeptidase activity"/>
    <property type="evidence" value="ECO:0007669"/>
    <property type="project" value="UniProtKB-KW"/>
</dbReference>
<dbReference type="PANTHER" id="PTHR31817">
    <property type="match status" value="1"/>
</dbReference>
<evidence type="ECO:0000313" key="5">
    <source>
        <dbReference type="EMBL" id="VDN10193.1"/>
    </source>
</evidence>
<reference evidence="5 6" key="1">
    <citation type="submission" date="2018-11" db="EMBL/GenBank/DDBJ databases">
        <authorList>
            <consortium name="Pathogen Informatics"/>
        </authorList>
    </citation>
    <scope>NUCLEOTIDE SEQUENCE [LARGE SCALE GENOMIC DNA]</scope>
</reference>
<evidence type="ECO:0000256" key="3">
    <source>
        <dbReference type="ARBA" id="ARBA00022801"/>
    </source>
</evidence>
<dbReference type="GO" id="GO:0006508">
    <property type="term" value="P:proteolysis"/>
    <property type="evidence" value="ECO:0007669"/>
    <property type="project" value="UniProtKB-KW"/>
</dbReference>